<evidence type="ECO:0000313" key="4">
    <source>
        <dbReference type="Proteomes" id="UP001385892"/>
    </source>
</evidence>
<evidence type="ECO:0000313" key="3">
    <source>
        <dbReference type="EMBL" id="MEJ8849058.1"/>
    </source>
</evidence>
<feature type="region of interest" description="Disordered" evidence="1">
    <location>
        <begin position="1"/>
        <end position="23"/>
    </location>
</feature>
<keyword evidence="2" id="KW-0472">Membrane</keyword>
<sequence>MKEDASPDLPTTQSASLPPPNAPPLPGRASILAWIAEGLRSGLLLAPRMGDAVPTPWQLLVIVLLPNLLLLAVERFEITGPAVLNTPIALNYLWTIGALLWLGWWTLPGHATPGASARLPRWFALASWAGIPSSLLMVLLSIAFVHGWLPKALTGAKGFWIVYAVLMAWSVVAQVRLMGRFAASRVRLALFAPGLAVILGLGLWQALQGQTHVWEEDRSAAEDSGRARMHLSQELFEQQQAVWQRAVDGLAERQPGHANVYALVFAPYATEDVFLRESNMVTHLLEDRFDAKGRVLQLVNHATTTDTLPWATPLNLQRGIAALAGRMDLAQDVLVVYLTSHGASDHQLAASHWPLTVAWLTPEELRKALDDAGVKHRVVAISACFSGGWIDALASEDTLLMTAADATHTSYGCGRLSELTFFGRAMFDEELRKTHSFEKAFAAAVPVIQAREVEAGKDDGFSNPQIRVGERIRPVLEGLAERLDGGGRN</sequence>
<feature type="transmembrane region" description="Helical" evidence="2">
    <location>
        <begin position="158"/>
        <end position="176"/>
    </location>
</feature>
<feature type="transmembrane region" description="Helical" evidence="2">
    <location>
        <begin position="57"/>
        <end position="76"/>
    </location>
</feature>
<dbReference type="Gene3D" id="3.40.50.1460">
    <property type="match status" value="1"/>
</dbReference>
<dbReference type="Proteomes" id="UP001385892">
    <property type="component" value="Unassembled WGS sequence"/>
</dbReference>
<evidence type="ECO:0000256" key="2">
    <source>
        <dbReference type="SAM" id="Phobius"/>
    </source>
</evidence>
<keyword evidence="2" id="KW-0812">Transmembrane</keyword>
<dbReference type="RefSeq" id="WP_340344189.1">
    <property type="nucleotide sequence ID" value="NZ_JBBKZT010000009.1"/>
</dbReference>
<evidence type="ECO:0000256" key="1">
    <source>
        <dbReference type="SAM" id="MobiDB-lite"/>
    </source>
</evidence>
<reference evidence="3 4" key="1">
    <citation type="submission" date="2024-03" db="EMBL/GenBank/DDBJ databases">
        <title>Novel species of the genus Variovorax.</title>
        <authorList>
            <person name="Liu Q."/>
            <person name="Xin Y.-H."/>
        </authorList>
    </citation>
    <scope>NUCLEOTIDE SEQUENCE [LARGE SCALE GENOMIC DNA]</scope>
    <source>
        <strain evidence="3 4">KACC 18900</strain>
    </source>
</reference>
<proteinExistence type="predicted"/>
<feature type="transmembrane region" description="Helical" evidence="2">
    <location>
        <begin position="88"/>
        <end position="107"/>
    </location>
</feature>
<dbReference type="EMBL" id="JBBKZT010000009">
    <property type="protein sequence ID" value="MEJ8849058.1"/>
    <property type="molecule type" value="Genomic_DNA"/>
</dbReference>
<name>A0ABU8WNG3_9BURK</name>
<dbReference type="Pfam" id="PF01650">
    <property type="entry name" value="Peptidase_C13"/>
    <property type="match status" value="1"/>
</dbReference>
<gene>
    <name evidence="3" type="ORF">WKW82_20540</name>
</gene>
<dbReference type="InterPro" id="IPR001096">
    <property type="entry name" value="Peptidase_C13"/>
</dbReference>
<keyword evidence="4" id="KW-1185">Reference proteome</keyword>
<feature type="transmembrane region" description="Helical" evidence="2">
    <location>
        <begin position="119"/>
        <end position="146"/>
    </location>
</feature>
<protein>
    <submittedName>
        <fullName evidence="3">C13 family peptidase</fullName>
    </submittedName>
</protein>
<comment type="caution">
    <text evidence="3">The sequence shown here is derived from an EMBL/GenBank/DDBJ whole genome shotgun (WGS) entry which is preliminary data.</text>
</comment>
<accession>A0ABU8WNG3</accession>
<organism evidence="3 4">
    <name type="scientific">Variovorax rhizosphaerae</name>
    <dbReference type="NCBI Taxonomy" id="1836200"/>
    <lineage>
        <taxon>Bacteria</taxon>
        <taxon>Pseudomonadati</taxon>
        <taxon>Pseudomonadota</taxon>
        <taxon>Betaproteobacteria</taxon>
        <taxon>Burkholderiales</taxon>
        <taxon>Comamonadaceae</taxon>
        <taxon>Variovorax</taxon>
    </lineage>
</organism>
<keyword evidence="2" id="KW-1133">Transmembrane helix</keyword>